<keyword evidence="2" id="KW-0325">Glycoprotein</keyword>
<proteinExistence type="predicted"/>
<dbReference type="InterPro" id="IPR012334">
    <property type="entry name" value="Pectin_lyas_fold"/>
</dbReference>
<sequence>MTARNRPREGRPRRCFHQLLLCGIASALPLGACNSESSAETPNSASYTIRPLSGPFAFPGAVGFGAQSRGGRGGKIIEVTTLADAGEGSLRTCLEHKMPRVCVFRVAGVIRFAGRPPTIRSPYLTVAGQTAPAPGITLAHSGGPDARTPLLIKNTHDVIIRHIRVRNDRLGESRGSEDSFTIETSDNVILDHVSGSWARDEIVNGYGDNDRITISNSLFAQGIPRHDKCALLASDPKTAQRLSFIGNLCAHNGDRNPDINFPPGSCVEVFNNVLYNAQSEFAEVWQSFGGSPVAIIGNSFIGGPDTSKKAVGIALNTTGSTGKAAVYQTRNSFEGNFTPVGAEIASVAVSSPPCPLSFEPLPTAVARTRVLAEAGAWPRDSFDREMVETVRNRAGRIVTKPGIIPADAQASAMTAPPYPDIDRDGMDDRWEAKNGSNPFYPDAWADPDGDGFAHLDRFLDYLHQRVMTGGEAT</sequence>
<dbReference type="Gene3D" id="2.160.20.10">
    <property type="entry name" value="Single-stranded right-handed beta-helix, Pectin lyase-like"/>
    <property type="match status" value="1"/>
</dbReference>
<reference evidence="4 5" key="1">
    <citation type="submission" date="2024-07" db="EMBL/GenBank/DDBJ databases">
        <title>Novosphingobium kalidii RD2P27.</title>
        <authorList>
            <person name="Sun J.-Q."/>
        </authorList>
    </citation>
    <scope>NUCLEOTIDE SEQUENCE [LARGE SCALE GENOMIC DNA]</scope>
    <source>
        <strain evidence="4 5">RD2P27</strain>
    </source>
</reference>
<comment type="caution">
    <text evidence="4">The sequence shown here is derived from an EMBL/GenBank/DDBJ whole genome shotgun (WGS) entry which is preliminary data.</text>
</comment>
<dbReference type="EMBL" id="JBEWLY010000023">
    <property type="protein sequence ID" value="MET1756695.1"/>
    <property type="molecule type" value="Genomic_DNA"/>
</dbReference>
<keyword evidence="5" id="KW-1185">Reference proteome</keyword>
<dbReference type="PANTHER" id="PTHR42970">
    <property type="entry name" value="PECTATE LYASE C-RELATED"/>
    <property type="match status" value="1"/>
</dbReference>
<protein>
    <submittedName>
        <fullName evidence="4">Pectate lyase</fullName>
    </submittedName>
</protein>
<keyword evidence="3" id="KW-0732">Signal</keyword>
<keyword evidence="4" id="KW-0456">Lyase</keyword>
<feature type="chain" id="PRO_5046868575" evidence="3">
    <location>
        <begin position="28"/>
        <end position="473"/>
    </location>
</feature>
<dbReference type="SUPFAM" id="SSF51126">
    <property type="entry name" value="Pectin lyase-like"/>
    <property type="match status" value="1"/>
</dbReference>
<accession>A0ABV2D4B5</accession>
<organism evidence="4 5">
    <name type="scientific">Novosphingobium kalidii</name>
    <dbReference type="NCBI Taxonomy" id="3230299"/>
    <lineage>
        <taxon>Bacteria</taxon>
        <taxon>Pseudomonadati</taxon>
        <taxon>Pseudomonadota</taxon>
        <taxon>Alphaproteobacteria</taxon>
        <taxon>Sphingomonadales</taxon>
        <taxon>Sphingomonadaceae</taxon>
        <taxon>Novosphingobium</taxon>
    </lineage>
</organism>
<dbReference type="GO" id="GO:0016829">
    <property type="term" value="F:lyase activity"/>
    <property type="evidence" value="ECO:0007669"/>
    <property type="project" value="UniProtKB-KW"/>
</dbReference>
<name>A0ABV2D4B5_9SPHN</name>
<keyword evidence="1" id="KW-0479">Metal-binding</keyword>
<feature type="signal peptide" evidence="3">
    <location>
        <begin position="1"/>
        <end position="27"/>
    </location>
</feature>
<evidence type="ECO:0000256" key="3">
    <source>
        <dbReference type="SAM" id="SignalP"/>
    </source>
</evidence>
<evidence type="ECO:0000256" key="2">
    <source>
        <dbReference type="ARBA" id="ARBA00023180"/>
    </source>
</evidence>
<dbReference type="InterPro" id="IPR011050">
    <property type="entry name" value="Pectin_lyase_fold/virulence"/>
</dbReference>
<dbReference type="RefSeq" id="WP_353985184.1">
    <property type="nucleotide sequence ID" value="NZ_JBEWLY010000023.1"/>
</dbReference>
<evidence type="ECO:0000313" key="5">
    <source>
        <dbReference type="Proteomes" id="UP001548713"/>
    </source>
</evidence>
<gene>
    <name evidence="4" type="ORF">ABVV53_14720</name>
</gene>
<evidence type="ECO:0000313" key="4">
    <source>
        <dbReference type="EMBL" id="MET1756695.1"/>
    </source>
</evidence>
<dbReference type="Proteomes" id="UP001548713">
    <property type="component" value="Unassembled WGS sequence"/>
</dbReference>
<dbReference type="PANTHER" id="PTHR42970:SF1">
    <property type="entry name" value="PECTATE LYASE C-RELATED"/>
    <property type="match status" value="1"/>
</dbReference>
<evidence type="ECO:0000256" key="1">
    <source>
        <dbReference type="ARBA" id="ARBA00022723"/>
    </source>
</evidence>
<dbReference type="InterPro" id="IPR052063">
    <property type="entry name" value="Polysaccharide_Lyase_1"/>
</dbReference>